<evidence type="ECO:0000259" key="2">
    <source>
        <dbReference type="Pfam" id="PF03795"/>
    </source>
</evidence>
<dbReference type="SUPFAM" id="SSF54909">
    <property type="entry name" value="Dimeric alpha+beta barrel"/>
    <property type="match status" value="1"/>
</dbReference>
<dbReference type="InterPro" id="IPR011008">
    <property type="entry name" value="Dimeric_a/b-barrel"/>
</dbReference>
<gene>
    <name evidence="3" type="ORF">D9619_001361</name>
</gene>
<name>A0A8H5BG82_9AGAR</name>
<feature type="region of interest" description="Disordered" evidence="1">
    <location>
        <begin position="40"/>
        <end position="69"/>
    </location>
</feature>
<dbReference type="Gene3D" id="3.30.70.1060">
    <property type="entry name" value="Dimeric alpha+beta barrel"/>
    <property type="match status" value="1"/>
</dbReference>
<dbReference type="EMBL" id="JAACJJ010000028">
    <property type="protein sequence ID" value="KAF5322488.1"/>
    <property type="molecule type" value="Genomic_DNA"/>
</dbReference>
<accession>A0A8H5BG82</accession>
<feature type="compositionally biased region" description="Basic and acidic residues" evidence="1">
    <location>
        <begin position="40"/>
        <end position="50"/>
    </location>
</feature>
<sequence length="119" mass="13104">MSAASTADCAPKKHLFMVYAPDKTEEGTLARRLAVREQHLAASKPRHESGLTRVGGMFTTPEGVTSPDAPKHMLGSLMIYEAESIEQVKEIIENDIYYTSGVWDPARMVIAPFFTGHPI</sequence>
<dbReference type="InterPro" id="IPR051807">
    <property type="entry name" value="Sec-metab_biosynth-assoc"/>
</dbReference>
<dbReference type="AlphaFoldDB" id="A0A8H5BG82"/>
<dbReference type="PANTHER" id="PTHR33606">
    <property type="entry name" value="PROTEIN YCII"/>
    <property type="match status" value="1"/>
</dbReference>
<evidence type="ECO:0000313" key="4">
    <source>
        <dbReference type="Proteomes" id="UP000567179"/>
    </source>
</evidence>
<dbReference type="Proteomes" id="UP000567179">
    <property type="component" value="Unassembled WGS sequence"/>
</dbReference>
<protein>
    <recommendedName>
        <fullName evidence="2">YCII-related domain-containing protein</fullName>
    </recommendedName>
</protein>
<dbReference type="Pfam" id="PF03795">
    <property type="entry name" value="YCII"/>
    <property type="match status" value="1"/>
</dbReference>
<keyword evidence="4" id="KW-1185">Reference proteome</keyword>
<feature type="domain" description="YCII-related" evidence="2">
    <location>
        <begin position="16"/>
        <end position="104"/>
    </location>
</feature>
<comment type="caution">
    <text evidence="3">The sequence shown here is derived from an EMBL/GenBank/DDBJ whole genome shotgun (WGS) entry which is preliminary data.</text>
</comment>
<evidence type="ECO:0000256" key="1">
    <source>
        <dbReference type="SAM" id="MobiDB-lite"/>
    </source>
</evidence>
<dbReference type="OrthoDB" id="5519740at2759"/>
<evidence type="ECO:0000313" key="3">
    <source>
        <dbReference type="EMBL" id="KAF5322488.1"/>
    </source>
</evidence>
<dbReference type="InterPro" id="IPR005545">
    <property type="entry name" value="YCII"/>
</dbReference>
<organism evidence="3 4">
    <name type="scientific">Psilocybe cf. subviscida</name>
    <dbReference type="NCBI Taxonomy" id="2480587"/>
    <lineage>
        <taxon>Eukaryota</taxon>
        <taxon>Fungi</taxon>
        <taxon>Dikarya</taxon>
        <taxon>Basidiomycota</taxon>
        <taxon>Agaricomycotina</taxon>
        <taxon>Agaricomycetes</taxon>
        <taxon>Agaricomycetidae</taxon>
        <taxon>Agaricales</taxon>
        <taxon>Agaricineae</taxon>
        <taxon>Strophariaceae</taxon>
        <taxon>Psilocybe</taxon>
    </lineage>
</organism>
<reference evidence="3 4" key="1">
    <citation type="journal article" date="2020" name="ISME J.">
        <title>Uncovering the hidden diversity of litter-decomposition mechanisms in mushroom-forming fungi.</title>
        <authorList>
            <person name="Floudas D."/>
            <person name="Bentzer J."/>
            <person name="Ahren D."/>
            <person name="Johansson T."/>
            <person name="Persson P."/>
            <person name="Tunlid A."/>
        </authorList>
    </citation>
    <scope>NUCLEOTIDE SEQUENCE [LARGE SCALE GENOMIC DNA]</scope>
    <source>
        <strain evidence="3 4">CBS 101986</strain>
    </source>
</reference>
<dbReference type="PANTHER" id="PTHR33606:SF3">
    <property type="entry name" value="PROTEIN YCII"/>
    <property type="match status" value="1"/>
</dbReference>
<proteinExistence type="predicted"/>